<dbReference type="EMBL" id="CP019236">
    <property type="protein sequence ID" value="APW39839.1"/>
    <property type="molecule type" value="Genomic_DNA"/>
</dbReference>
<reference evidence="3 4" key="1">
    <citation type="submission" date="2017-01" db="EMBL/GenBank/DDBJ databases">
        <authorList>
            <person name="Mah S.A."/>
            <person name="Swanson W.J."/>
            <person name="Moy G.W."/>
            <person name="Vacquier V.D."/>
        </authorList>
    </citation>
    <scope>NUCLEOTIDE SEQUENCE [LARGE SCALE GENOMIC DNA]</scope>
    <source>
        <strain evidence="3 4">DCY110</strain>
    </source>
</reference>
<dbReference type="Proteomes" id="UP000186609">
    <property type="component" value="Chromosome"/>
</dbReference>
<evidence type="ECO:0000313" key="4">
    <source>
        <dbReference type="Proteomes" id="UP000186609"/>
    </source>
</evidence>
<keyword evidence="4" id="KW-1185">Reference proteome</keyword>
<sequence>MNSHFPPAPRLAGFLLALSSLTAQAQPVQDAAPQPGLPAPVTDGSSGAIIDKVPRTNSIADPIPVPPVTRSPVPVVPPVVVDPAAGVVPNAPGATGPVLRPEIGRSGIDALKSAPGAGGGRNPANQAPVAVSPADAAQRQLMIEREDRMRGLKPRQP</sequence>
<accession>A0A1P8K1G7</accession>
<dbReference type="RefSeq" id="WP_076202623.1">
    <property type="nucleotide sequence ID" value="NZ_CP019236.1"/>
</dbReference>
<dbReference type="KEGG" id="rhy:RD110_23725"/>
<proteinExistence type="predicted"/>
<feature type="chain" id="PRO_5013337882" evidence="2">
    <location>
        <begin position="26"/>
        <end position="157"/>
    </location>
</feature>
<dbReference type="AlphaFoldDB" id="A0A1P8K1G7"/>
<keyword evidence="2" id="KW-0732">Signal</keyword>
<organism evidence="3 4">
    <name type="scientific">Rhodoferax koreensis</name>
    <dbReference type="NCBI Taxonomy" id="1842727"/>
    <lineage>
        <taxon>Bacteria</taxon>
        <taxon>Pseudomonadati</taxon>
        <taxon>Pseudomonadota</taxon>
        <taxon>Betaproteobacteria</taxon>
        <taxon>Burkholderiales</taxon>
        <taxon>Comamonadaceae</taxon>
        <taxon>Rhodoferax</taxon>
    </lineage>
</organism>
<evidence type="ECO:0000313" key="3">
    <source>
        <dbReference type="EMBL" id="APW39839.1"/>
    </source>
</evidence>
<evidence type="ECO:0000256" key="1">
    <source>
        <dbReference type="SAM" id="MobiDB-lite"/>
    </source>
</evidence>
<feature type="region of interest" description="Disordered" evidence="1">
    <location>
        <begin position="109"/>
        <end position="157"/>
    </location>
</feature>
<evidence type="ECO:0000256" key="2">
    <source>
        <dbReference type="SAM" id="SignalP"/>
    </source>
</evidence>
<protein>
    <submittedName>
        <fullName evidence="3">Uncharacterized protein</fullName>
    </submittedName>
</protein>
<feature type="region of interest" description="Disordered" evidence="1">
    <location>
        <begin position="25"/>
        <end position="49"/>
    </location>
</feature>
<name>A0A1P8K1G7_9BURK</name>
<gene>
    <name evidence="3" type="ORF">RD110_23725</name>
</gene>
<feature type="compositionally biased region" description="Low complexity" evidence="1">
    <location>
        <begin position="25"/>
        <end position="34"/>
    </location>
</feature>
<feature type="signal peptide" evidence="2">
    <location>
        <begin position="1"/>
        <end position="25"/>
    </location>
</feature>